<dbReference type="InterPro" id="IPR011042">
    <property type="entry name" value="6-blade_b-propeller_TolB-like"/>
</dbReference>
<feature type="binding site" evidence="3">
    <location>
        <position position="113"/>
    </location>
    <ligand>
        <name>substrate</name>
    </ligand>
</feature>
<dbReference type="Gene3D" id="2.120.10.30">
    <property type="entry name" value="TolB, C-terminal domain"/>
    <property type="match status" value="1"/>
</dbReference>
<dbReference type="AlphaFoldDB" id="A0A059ZY86"/>
<feature type="domain" description="SMP-30/Gluconolactonase/LRE-like region" evidence="4">
    <location>
        <begin position="24"/>
        <end position="267"/>
    </location>
</feature>
<dbReference type="PANTHER" id="PTHR10907:SF47">
    <property type="entry name" value="REGUCALCIN"/>
    <property type="match status" value="1"/>
</dbReference>
<dbReference type="KEGG" id="acz:Acaty_c2569"/>
<keyword evidence="3" id="KW-0862">Zinc</keyword>
<dbReference type="SUPFAM" id="SSF63829">
    <property type="entry name" value="Calcium-dependent phosphotriesterase"/>
    <property type="match status" value="1"/>
</dbReference>
<feature type="binding site" evidence="3">
    <location>
        <position position="26"/>
    </location>
    <ligand>
        <name>a divalent metal cation</name>
        <dbReference type="ChEBI" id="CHEBI:60240"/>
    </ligand>
</feature>
<dbReference type="InterPro" id="IPR013658">
    <property type="entry name" value="SGL"/>
</dbReference>
<evidence type="ECO:0000256" key="3">
    <source>
        <dbReference type="PIRSR" id="PIRSR605511-2"/>
    </source>
</evidence>
<evidence type="ECO:0000259" key="4">
    <source>
        <dbReference type="Pfam" id="PF08450"/>
    </source>
</evidence>
<evidence type="ECO:0000256" key="2">
    <source>
        <dbReference type="PIRSR" id="PIRSR605511-1"/>
    </source>
</evidence>
<organism evidence="5 6">
    <name type="scientific">Acidithiobacillus caldus (strain ATCC 51756 / DSM 8584 / KU)</name>
    <dbReference type="NCBI Taxonomy" id="637389"/>
    <lineage>
        <taxon>Bacteria</taxon>
        <taxon>Pseudomonadati</taxon>
        <taxon>Pseudomonadota</taxon>
        <taxon>Acidithiobacillia</taxon>
        <taxon>Acidithiobacillales</taxon>
        <taxon>Acidithiobacillaceae</taxon>
        <taxon>Acidithiobacillus</taxon>
    </lineage>
</organism>
<dbReference type="EC" id="3.1.1.17" evidence="5"/>
<dbReference type="RefSeq" id="WP_004869263.1">
    <property type="nucleotide sequence ID" value="NZ_CP005986.1"/>
</dbReference>
<dbReference type="Proteomes" id="UP000005522">
    <property type="component" value="Chromosome"/>
</dbReference>
<gene>
    <name evidence="5" type="ORF">Acaty_c2569</name>
</gene>
<comment type="cofactor">
    <cofactor evidence="3">
        <name>Zn(2+)</name>
        <dbReference type="ChEBI" id="CHEBI:29105"/>
    </cofactor>
    <text evidence="3">Binds 1 divalent metal cation per subunit.</text>
</comment>
<comment type="similarity">
    <text evidence="1">Belongs to the SMP-30/CGR1 family.</text>
</comment>
<feature type="active site" description="Proton donor/acceptor" evidence="2">
    <location>
        <position position="209"/>
    </location>
</feature>
<dbReference type="HOGENOM" id="CLU_036110_3_1_6"/>
<dbReference type="GO" id="GO:0019853">
    <property type="term" value="P:L-ascorbic acid biosynthetic process"/>
    <property type="evidence" value="ECO:0007669"/>
    <property type="project" value="TreeGrafter"/>
</dbReference>
<feature type="binding site" evidence="3">
    <location>
        <position position="209"/>
    </location>
    <ligand>
        <name>a divalent metal cation</name>
        <dbReference type="ChEBI" id="CHEBI:60240"/>
    </ligand>
</feature>
<name>A0A059ZY86_ACICK</name>
<dbReference type="PANTHER" id="PTHR10907">
    <property type="entry name" value="REGUCALCIN"/>
    <property type="match status" value="1"/>
</dbReference>
<reference evidence="5 6" key="1">
    <citation type="journal article" date="2009" name="J. Bacteriol.">
        <title>Draft genome sequence of the extremely acidophilic bacterium Acidithiobacillus caldus ATCC 51756 reveals metabolic versatility in the genus Acidithiobacillus.</title>
        <authorList>
            <person name="Valdes J."/>
            <person name="Quatrini R."/>
            <person name="Hallberg K."/>
            <person name="Dopson M."/>
            <person name="Valenzuela P.D."/>
            <person name="Holmes D.S."/>
        </authorList>
    </citation>
    <scope>NUCLEOTIDE SEQUENCE [LARGE SCALE GENOMIC DNA]</scope>
    <source>
        <strain evidence="6">ATCC 51756 / DSM 8584 / KU</strain>
    </source>
</reference>
<evidence type="ECO:0000313" key="5">
    <source>
        <dbReference type="EMBL" id="AIA56413.1"/>
    </source>
</evidence>
<keyword evidence="5" id="KW-0378">Hydrolase</keyword>
<proteinExistence type="inferred from homology"/>
<dbReference type="InterPro" id="IPR005511">
    <property type="entry name" value="SMP-30"/>
</dbReference>
<evidence type="ECO:0000256" key="1">
    <source>
        <dbReference type="ARBA" id="ARBA00008853"/>
    </source>
</evidence>
<dbReference type="eggNOG" id="COG3386">
    <property type="taxonomic scope" value="Bacteria"/>
</dbReference>
<protein>
    <submittedName>
        <fullName evidence="5">Gluconolactonase</fullName>
        <ecNumber evidence="5">3.1.1.17</ecNumber>
    </submittedName>
</protein>
<dbReference type="Pfam" id="PF08450">
    <property type="entry name" value="SGL"/>
    <property type="match status" value="1"/>
</dbReference>
<accession>A0A059ZY86</accession>
<dbReference type="EMBL" id="CP005986">
    <property type="protein sequence ID" value="AIA56413.1"/>
    <property type="molecule type" value="Genomic_DNA"/>
</dbReference>
<dbReference type="GO" id="GO:0005509">
    <property type="term" value="F:calcium ion binding"/>
    <property type="evidence" value="ECO:0007669"/>
    <property type="project" value="TreeGrafter"/>
</dbReference>
<feature type="binding site" evidence="3">
    <location>
        <position position="115"/>
    </location>
    <ligand>
        <name>substrate</name>
    </ligand>
</feature>
<feature type="binding site" evidence="3">
    <location>
        <position position="160"/>
    </location>
    <ligand>
        <name>a divalent metal cation</name>
        <dbReference type="ChEBI" id="CHEBI:60240"/>
    </ligand>
</feature>
<dbReference type="GO" id="GO:0004341">
    <property type="term" value="F:gluconolactonase activity"/>
    <property type="evidence" value="ECO:0007669"/>
    <property type="project" value="UniProtKB-EC"/>
</dbReference>
<sequence>METPQDTVRELGEAEVVWPLGAILGEGPLWSPRQEAVYFVDILGQKIAAFWPASGTGRFWELDEPCTWLVGYADDTCFLAGLRRQIVTLRLGERGVHLQRRFPHPEGEPVSNRFNDAKADPWGRVWAGTMDDQEKNPTGALYRISGKSMARVDAPYIVSNGPAFTVDGHTLYHSDSALRRIFAFDLSARGEIRDKRLHIQFTELDGYPDGMTGDTDGGLWVAHFGAGKVTRFDSKGRATDCVRLPTPQVTSVCFGGAGHRDLYITTAARDRRDDPRAGHLYRLTVPYRGLPHHPYRRHPRHD</sequence>
<evidence type="ECO:0000313" key="6">
    <source>
        <dbReference type="Proteomes" id="UP000005522"/>
    </source>
</evidence>
<keyword evidence="3" id="KW-0479">Metal-binding</keyword>
<dbReference type="PRINTS" id="PR01790">
    <property type="entry name" value="SMP30FAMILY"/>
</dbReference>